<comment type="subcellular location">
    <subcellularLocation>
        <location evidence="1">Membrane</location>
        <topology evidence="1">Multi-pass membrane protein</topology>
    </subcellularLocation>
</comment>
<protein>
    <submittedName>
        <fullName evidence="7">O-antigen polymerase</fullName>
    </submittedName>
</protein>
<evidence type="ECO:0000256" key="5">
    <source>
        <dbReference type="SAM" id="Phobius"/>
    </source>
</evidence>
<feature type="domain" description="O-antigen ligase-related" evidence="6">
    <location>
        <begin position="239"/>
        <end position="404"/>
    </location>
</feature>
<evidence type="ECO:0000313" key="7">
    <source>
        <dbReference type="EMBL" id="QNJ97479.1"/>
    </source>
</evidence>
<dbReference type="PANTHER" id="PTHR37422">
    <property type="entry name" value="TEICHURONIC ACID BIOSYNTHESIS PROTEIN TUAE"/>
    <property type="match status" value="1"/>
</dbReference>
<feature type="transmembrane region" description="Helical" evidence="5">
    <location>
        <begin position="51"/>
        <end position="67"/>
    </location>
</feature>
<feature type="transmembrane region" description="Helical" evidence="5">
    <location>
        <begin position="449"/>
        <end position="469"/>
    </location>
</feature>
<gene>
    <name evidence="7" type="ORF">ALE3EI_0904</name>
</gene>
<reference evidence="7 8" key="1">
    <citation type="submission" date="2020-04" db="EMBL/GenBank/DDBJ databases">
        <title>Genome sequence of Altibacter aquimarinus strain ALE3EI.</title>
        <authorList>
            <person name="Oh H.-M."/>
            <person name="Jang D."/>
        </authorList>
    </citation>
    <scope>NUCLEOTIDE SEQUENCE [LARGE SCALE GENOMIC DNA]</scope>
    <source>
        <strain evidence="7 8">ALE3EI</strain>
    </source>
</reference>
<dbReference type="AlphaFoldDB" id="A0A7G8PT13"/>
<keyword evidence="3 5" id="KW-1133">Transmembrane helix</keyword>
<keyword evidence="2 5" id="KW-0812">Transmembrane</keyword>
<dbReference type="RefSeq" id="WP_186991291.1">
    <property type="nucleotide sequence ID" value="NZ_CP052909.1"/>
</dbReference>
<dbReference type="GO" id="GO:0016020">
    <property type="term" value="C:membrane"/>
    <property type="evidence" value="ECO:0007669"/>
    <property type="project" value="UniProtKB-SubCell"/>
</dbReference>
<evidence type="ECO:0000259" key="6">
    <source>
        <dbReference type="Pfam" id="PF04932"/>
    </source>
</evidence>
<dbReference type="EMBL" id="CP052909">
    <property type="protein sequence ID" value="QNJ97479.1"/>
    <property type="molecule type" value="Genomic_DNA"/>
</dbReference>
<feature type="transmembrane region" description="Helical" evidence="5">
    <location>
        <begin position="240"/>
        <end position="266"/>
    </location>
</feature>
<dbReference type="InterPro" id="IPR007016">
    <property type="entry name" value="O-antigen_ligase-rel_domated"/>
</dbReference>
<organism evidence="7 8">
    <name type="scientific">Constantimarinum furrinae</name>
    <dbReference type="NCBI Taxonomy" id="2562285"/>
    <lineage>
        <taxon>Bacteria</taxon>
        <taxon>Pseudomonadati</taxon>
        <taxon>Bacteroidota</taxon>
        <taxon>Flavobacteriia</taxon>
        <taxon>Flavobacteriales</taxon>
        <taxon>Flavobacteriaceae</taxon>
        <taxon>Altibacter/Constantimarinum group</taxon>
        <taxon>Constantimarinum</taxon>
    </lineage>
</organism>
<evidence type="ECO:0000256" key="1">
    <source>
        <dbReference type="ARBA" id="ARBA00004141"/>
    </source>
</evidence>
<feature type="transmembrane region" description="Helical" evidence="5">
    <location>
        <begin position="278"/>
        <end position="296"/>
    </location>
</feature>
<feature type="transmembrane region" description="Helical" evidence="5">
    <location>
        <begin position="79"/>
        <end position="99"/>
    </location>
</feature>
<sequence length="478" mass="55050">MKKEPDIALEKEKITLWQIIAAMVMVGIFYIPFSSFKGPAFMGEYQREPAAIFMVLAVLFLGIQAVITRKINLPFKNLLFQALLVLMGWFVLTFFINIVDISQYYFKETSGIERFIRQFAVLIISGILFLVTFYNVFRRYDNITLFYKVRKVFFYSMLMVTSYGILEILIIKFNMVFFYNILWIYKWFPFTDVYLHFGHDRISSVTYEAPALATYLLTVSGWMFSYIITEKGLKRFLPAIAVIVLALFSDSRAGLVIIGVQVLLFGFLLIKKKEHHSLFLKLIGLSAVLIFAVGIFKGKVIAEYITEKITSFGVQDDNHSISNRSRFGIQYASYEVFKENPIVGVGYGMQAYEAKDKYPNWATVGNWEFKLKYLNQTFPSFPPGYNVYTRILAETGIIGMILFLLFLTLIIAACLSLIRKNDDRYLLALVVLISMVGFCFNWLKMDTIRVFGFWVSFALLLKMTGTTVFKQNKAKGDG</sequence>
<proteinExistence type="predicted"/>
<dbReference type="Pfam" id="PF04932">
    <property type="entry name" value="Wzy_C"/>
    <property type="match status" value="1"/>
</dbReference>
<feature type="transmembrane region" description="Helical" evidence="5">
    <location>
        <begin position="14"/>
        <end position="31"/>
    </location>
</feature>
<dbReference type="PANTHER" id="PTHR37422:SF17">
    <property type="entry name" value="O-ANTIGEN LIGASE"/>
    <property type="match status" value="1"/>
</dbReference>
<keyword evidence="4 5" id="KW-0472">Membrane</keyword>
<feature type="transmembrane region" description="Helical" evidence="5">
    <location>
        <begin position="209"/>
        <end position="228"/>
    </location>
</feature>
<feature type="transmembrane region" description="Helical" evidence="5">
    <location>
        <begin position="425"/>
        <end position="443"/>
    </location>
</feature>
<dbReference type="KEGG" id="alti:ALE3EI_0904"/>
<dbReference type="Proteomes" id="UP000515514">
    <property type="component" value="Chromosome"/>
</dbReference>
<evidence type="ECO:0000313" key="8">
    <source>
        <dbReference type="Proteomes" id="UP000515514"/>
    </source>
</evidence>
<evidence type="ECO:0000256" key="2">
    <source>
        <dbReference type="ARBA" id="ARBA00022692"/>
    </source>
</evidence>
<feature type="transmembrane region" description="Helical" evidence="5">
    <location>
        <begin position="119"/>
        <end position="140"/>
    </location>
</feature>
<feature type="transmembrane region" description="Helical" evidence="5">
    <location>
        <begin position="397"/>
        <end position="418"/>
    </location>
</feature>
<evidence type="ECO:0000256" key="3">
    <source>
        <dbReference type="ARBA" id="ARBA00022989"/>
    </source>
</evidence>
<keyword evidence="8" id="KW-1185">Reference proteome</keyword>
<name>A0A7G8PT13_9FLAO</name>
<evidence type="ECO:0000256" key="4">
    <source>
        <dbReference type="ARBA" id="ARBA00023136"/>
    </source>
</evidence>
<dbReference type="InterPro" id="IPR051533">
    <property type="entry name" value="WaaL-like"/>
</dbReference>
<accession>A0A7G8PT13</accession>